<dbReference type="Pfam" id="PF07955">
    <property type="entry name" value="DUF1687"/>
    <property type="match status" value="1"/>
</dbReference>
<comment type="function">
    <text evidence="1">Putative mitochondrial redox protein which could be involved in the reduction of small toxic molecules.</text>
</comment>
<comment type="subcellular location">
    <subcellularLocation>
        <location evidence="2">Mitochondrion</location>
    </subcellularLocation>
</comment>
<dbReference type="SUPFAM" id="SSF52833">
    <property type="entry name" value="Thioredoxin-like"/>
    <property type="match status" value="1"/>
</dbReference>
<dbReference type="GO" id="GO:0005739">
    <property type="term" value="C:mitochondrion"/>
    <property type="evidence" value="ECO:0007669"/>
    <property type="project" value="UniProtKB-SubCell"/>
</dbReference>
<dbReference type="InterPro" id="IPR036249">
    <property type="entry name" value="Thioredoxin-like_sf"/>
</dbReference>
<accession>A0A1X2I5K7</accession>
<evidence type="ECO:0000256" key="6">
    <source>
        <dbReference type="ARBA" id="ARBA00023128"/>
    </source>
</evidence>
<keyword evidence="4" id="KW-0809">Transit peptide</keyword>
<evidence type="ECO:0000256" key="3">
    <source>
        <dbReference type="ARBA" id="ARBA00009734"/>
    </source>
</evidence>
<dbReference type="EMBL" id="MCGE01000026">
    <property type="protein sequence ID" value="ORZ09889.1"/>
    <property type="molecule type" value="Genomic_DNA"/>
</dbReference>
<evidence type="ECO:0000256" key="1">
    <source>
        <dbReference type="ARBA" id="ARBA00002963"/>
    </source>
</evidence>
<comment type="similarity">
    <text evidence="3">Belongs to the FMP46 family.</text>
</comment>
<reference evidence="8 9" key="1">
    <citation type="submission" date="2016-07" db="EMBL/GenBank/DDBJ databases">
        <title>Pervasive Adenine N6-methylation of Active Genes in Fungi.</title>
        <authorList>
            <consortium name="DOE Joint Genome Institute"/>
            <person name="Mondo S.J."/>
            <person name="Dannebaum R.O."/>
            <person name="Kuo R.C."/>
            <person name="Labutti K."/>
            <person name="Haridas S."/>
            <person name="Kuo A."/>
            <person name="Salamov A."/>
            <person name="Ahrendt S.R."/>
            <person name="Lipzen A."/>
            <person name="Sullivan W."/>
            <person name="Andreopoulos W.B."/>
            <person name="Clum A."/>
            <person name="Lindquist E."/>
            <person name="Daum C."/>
            <person name="Ramamoorthy G.K."/>
            <person name="Gryganskyi A."/>
            <person name="Culley D."/>
            <person name="Magnuson J.K."/>
            <person name="James T.Y."/>
            <person name="O'Malley M.A."/>
            <person name="Stajich J.E."/>
            <person name="Spatafora J.W."/>
            <person name="Visel A."/>
            <person name="Grigoriev I.V."/>
        </authorList>
    </citation>
    <scope>NUCLEOTIDE SEQUENCE [LARGE SCALE GENOMIC DNA]</scope>
    <source>
        <strain evidence="8 9">NRRL 1336</strain>
    </source>
</reference>
<gene>
    <name evidence="8" type="ORF">BCR42DRAFT_116901</name>
</gene>
<evidence type="ECO:0000256" key="2">
    <source>
        <dbReference type="ARBA" id="ARBA00004173"/>
    </source>
</evidence>
<organism evidence="8 9">
    <name type="scientific">Absidia repens</name>
    <dbReference type="NCBI Taxonomy" id="90262"/>
    <lineage>
        <taxon>Eukaryota</taxon>
        <taxon>Fungi</taxon>
        <taxon>Fungi incertae sedis</taxon>
        <taxon>Mucoromycota</taxon>
        <taxon>Mucoromycotina</taxon>
        <taxon>Mucoromycetes</taxon>
        <taxon>Mucorales</taxon>
        <taxon>Cunninghamellaceae</taxon>
        <taxon>Absidia</taxon>
    </lineage>
</organism>
<dbReference type="PANTHER" id="PTHR28071">
    <property type="entry name" value="REDOX PROTEIN FMP46, MITOCHONDRIAL-RELATED"/>
    <property type="match status" value="1"/>
</dbReference>
<evidence type="ECO:0000256" key="7">
    <source>
        <dbReference type="SAM" id="MobiDB-lite"/>
    </source>
</evidence>
<evidence type="ECO:0000256" key="4">
    <source>
        <dbReference type="ARBA" id="ARBA00022946"/>
    </source>
</evidence>
<dbReference type="AlphaFoldDB" id="A0A1X2I5K7"/>
<evidence type="ECO:0000256" key="5">
    <source>
        <dbReference type="ARBA" id="ARBA00023002"/>
    </source>
</evidence>
<protein>
    <recommendedName>
        <fullName evidence="10">Thioredoxin-like protein</fullName>
    </recommendedName>
</protein>
<evidence type="ECO:0008006" key="10">
    <source>
        <dbReference type="Google" id="ProtNLM"/>
    </source>
</evidence>
<dbReference type="OrthoDB" id="59229at2759"/>
<evidence type="ECO:0000313" key="9">
    <source>
        <dbReference type="Proteomes" id="UP000193560"/>
    </source>
</evidence>
<evidence type="ECO:0000313" key="8">
    <source>
        <dbReference type="EMBL" id="ORZ09889.1"/>
    </source>
</evidence>
<dbReference type="InterPro" id="IPR012882">
    <property type="entry name" value="Fmp46"/>
</dbReference>
<dbReference type="PROSITE" id="PS51353">
    <property type="entry name" value="ARSC"/>
    <property type="match status" value="1"/>
</dbReference>
<feature type="region of interest" description="Disordered" evidence="7">
    <location>
        <begin position="75"/>
        <end position="94"/>
    </location>
</feature>
<comment type="caution">
    <text evidence="8">The sequence shown here is derived from an EMBL/GenBank/DDBJ whole genome shotgun (WGS) entry which is preliminary data.</text>
</comment>
<dbReference type="Gene3D" id="3.40.30.10">
    <property type="entry name" value="Glutaredoxin"/>
    <property type="match status" value="1"/>
</dbReference>
<dbReference type="GO" id="GO:0016491">
    <property type="term" value="F:oxidoreductase activity"/>
    <property type="evidence" value="ECO:0007669"/>
    <property type="project" value="UniProtKB-KW"/>
</dbReference>
<dbReference type="Proteomes" id="UP000193560">
    <property type="component" value="Unassembled WGS sequence"/>
</dbReference>
<keyword evidence="9" id="KW-1185">Reference proteome</keyword>
<dbReference type="PANTHER" id="PTHR28071:SF1">
    <property type="entry name" value="REDOX PROTEIN FMP46, MITOCHONDRIAL-RELATED"/>
    <property type="match status" value="1"/>
</dbReference>
<keyword evidence="6" id="KW-0496">Mitochondrion</keyword>
<name>A0A1X2I5K7_9FUNG</name>
<proteinExistence type="inferred from homology"/>
<keyword evidence="5" id="KW-0560">Oxidoreductase</keyword>
<feature type="compositionally biased region" description="Polar residues" evidence="7">
    <location>
        <begin position="77"/>
        <end position="94"/>
    </location>
</feature>
<dbReference type="InterPro" id="IPR006660">
    <property type="entry name" value="Arsenate_reductase-like"/>
</dbReference>
<sequence length="148" mass="16471">MSFRPPKTLPILSIFHNSRVPLSRQAVAMLQERRSRPNTGEDVYRVDIIGDDTLPTKDQLEQMASYLHGWDHLVSAAQDQNENTSQQQHPSPTTLQDAETLLLKDPSALQRPVVVDWSNGMAAVGTSSLDTIEALVQHRLNSKKGGLF</sequence>